<accession>A0A1T2X1P9</accession>
<name>A0A1T2X1P9_9BACL</name>
<dbReference type="Gene3D" id="1.20.120.450">
    <property type="entry name" value="dinb family like domain"/>
    <property type="match status" value="1"/>
</dbReference>
<dbReference type="Proteomes" id="UP000190188">
    <property type="component" value="Unassembled WGS sequence"/>
</dbReference>
<keyword evidence="3" id="KW-1185">Reference proteome</keyword>
<dbReference type="STRING" id="1324314.BVG16_27325"/>
<evidence type="ECO:0000313" key="3">
    <source>
        <dbReference type="Proteomes" id="UP000190188"/>
    </source>
</evidence>
<evidence type="ECO:0000313" key="2">
    <source>
        <dbReference type="EMBL" id="OPA73794.1"/>
    </source>
</evidence>
<dbReference type="InterPro" id="IPR034660">
    <property type="entry name" value="DinB/YfiT-like"/>
</dbReference>
<comment type="caution">
    <text evidence="2">The sequence shown here is derived from an EMBL/GenBank/DDBJ whole genome shotgun (WGS) entry which is preliminary data.</text>
</comment>
<dbReference type="InterPro" id="IPR024775">
    <property type="entry name" value="DinB-like"/>
</dbReference>
<reference evidence="2 3" key="1">
    <citation type="submission" date="2017-01" db="EMBL/GenBank/DDBJ databases">
        <title>Genome analysis of Paenibacillus selenitrireducens ES3-24.</title>
        <authorList>
            <person name="Xu D."/>
            <person name="Yao R."/>
            <person name="Zheng S."/>
        </authorList>
    </citation>
    <scope>NUCLEOTIDE SEQUENCE [LARGE SCALE GENOMIC DNA]</scope>
    <source>
        <strain evidence="2 3">ES3-24</strain>
    </source>
</reference>
<feature type="domain" description="DinB-like" evidence="1">
    <location>
        <begin position="20"/>
        <end position="149"/>
    </location>
</feature>
<organism evidence="2 3">
    <name type="scientific">Paenibacillus selenitireducens</name>
    <dbReference type="NCBI Taxonomy" id="1324314"/>
    <lineage>
        <taxon>Bacteria</taxon>
        <taxon>Bacillati</taxon>
        <taxon>Bacillota</taxon>
        <taxon>Bacilli</taxon>
        <taxon>Bacillales</taxon>
        <taxon>Paenibacillaceae</taxon>
        <taxon>Paenibacillus</taxon>
    </lineage>
</organism>
<evidence type="ECO:0000259" key="1">
    <source>
        <dbReference type="Pfam" id="PF12867"/>
    </source>
</evidence>
<proteinExistence type="predicted"/>
<protein>
    <recommendedName>
        <fullName evidence="1">DinB-like domain-containing protein</fullName>
    </recommendedName>
</protein>
<gene>
    <name evidence="2" type="ORF">BVG16_27325</name>
</gene>
<dbReference type="SUPFAM" id="SSF109854">
    <property type="entry name" value="DinB/YfiT-like putative metalloenzymes"/>
    <property type="match status" value="1"/>
</dbReference>
<sequence>MPNTIEMIEEFKSFIPYVMTLNDLDEAHWNSSLEEGKWSLKDVISHIMLWDKYFYEEAIEKIKQKKPLTVRHLNFDEFNANAREYAKTQTKEGIVQQFVDYRTKIIHDISGLSEEEYVQEYLDGDQNKFSIREYLIGFVPHDEHHKKQIENYVQRNS</sequence>
<dbReference type="EMBL" id="MSZX01000014">
    <property type="protein sequence ID" value="OPA73794.1"/>
    <property type="molecule type" value="Genomic_DNA"/>
</dbReference>
<dbReference type="AlphaFoldDB" id="A0A1T2X1P9"/>
<dbReference type="Pfam" id="PF12867">
    <property type="entry name" value="DinB_2"/>
    <property type="match status" value="1"/>
</dbReference>